<dbReference type="OrthoDB" id="286727at2"/>
<dbReference type="KEGG" id="mri:Mal4_00190"/>
<sequence precursor="true">MIIRYACALMALLLFCGCESQSPNYAALGLVDISGTVKLDGQPVEGAVVVFEDLNDGTMSYGMTGSSGEYSLMFNSEKSGIMPGEKKVRIGTTIRILGLNTDEGEGESEGEGGEEGESAATPAGEDAIPEAYRKETPLRVTVEPSTSTVNFDLASDGSTTSPE</sequence>
<dbReference type="AlphaFoldDB" id="A0A517YZT5"/>
<keyword evidence="4" id="KW-1185">Reference proteome</keyword>
<gene>
    <name evidence="3" type="ORF">Mal4_00190</name>
</gene>
<feature type="compositionally biased region" description="Polar residues" evidence="1">
    <location>
        <begin position="143"/>
        <end position="163"/>
    </location>
</feature>
<organism evidence="3 4">
    <name type="scientific">Maioricimonas rarisocia</name>
    <dbReference type="NCBI Taxonomy" id="2528026"/>
    <lineage>
        <taxon>Bacteria</taxon>
        <taxon>Pseudomonadati</taxon>
        <taxon>Planctomycetota</taxon>
        <taxon>Planctomycetia</taxon>
        <taxon>Planctomycetales</taxon>
        <taxon>Planctomycetaceae</taxon>
        <taxon>Maioricimonas</taxon>
    </lineage>
</organism>
<dbReference type="PROSITE" id="PS51257">
    <property type="entry name" value="PROKAR_LIPOPROTEIN"/>
    <property type="match status" value="1"/>
</dbReference>
<feature type="region of interest" description="Disordered" evidence="1">
    <location>
        <begin position="98"/>
        <end position="163"/>
    </location>
</feature>
<evidence type="ECO:0000313" key="3">
    <source>
        <dbReference type="EMBL" id="QDU35737.1"/>
    </source>
</evidence>
<evidence type="ECO:0000256" key="1">
    <source>
        <dbReference type="SAM" id="MobiDB-lite"/>
    </source>
</evidence>
<name>A0A517YZT5_9PLAN</name>
<evidence type="ECO:0000256" key="2">
    <source>
        <dbReference type="SAM" id="SignalP"/>
    </source>
</evidence>
<feature type="signal peptide" evidence="2">
    <location>
        <begin position="1"/>
        <end position="26"/>
    </location>
</feature>
<protein>
    <recommendedName>
        <fullName evidence="5">Carboxypeptidase regulatory-like domain-containing protein</fullName>
    </recommendedName>
</protein>
<dbReference type="RefSeq" id="WP_145366442.1">
    <property type="nucleotide sequence ID" value="NZ_CP036275.1"/>
</dbReference>
<feature type="compositionally biased region" description="Acidic residues" evidence="1">
    <location>
        <begin position="102"/>
        <end position="117"/>
    </location>
</feature>
<dbReference type="Proteomes" id="UP000320496">
    <property type="component" value="Chromosome"/>
</dbReference>
<keyword evidence="2" id="KW-0732">Signal</keyword>
<feature type="chain" id="PRO_5021916182" description="Carboxypeptidase regulatory-like domain-containing protein" evidence="2">
    <location>
        <begin position="27"/>
        <end position="163"/>
    </location>
</feature>
<proteinExistence type="predicted"/>
<evidence type="ECO:0008006" key="5">
    <source>
        <dbReference type="Google" id="ProtNLM"/>
    </source>
</evidence>
<accession>A0A517YZT5</accession>
<dbReference type="EMBL" id="CP036275">
    <property type="protein sequence ID" value="QDU35737.1"/>
    <property type="molecule type" value="Genomic_DNA"/>
</dbReference>
<evidence type="ECO:0000313" key="4">
    <source>
        <dbReference type="Proteomes" id="UP000320496"/>
    </source>
</evidence>
<reference evidence="3 4" key="1">
    <citation type="submission" date="2019-02" db="EMBL/GenBank/DDBJ databases">
        <title>Deep-cultivation of Planctomycetes and their phenomic and genomic characterization uncovers novel biology.</title>
        <authorList>
            <person name="Wiegand S."/>
            <person name="Jogler M."/>
            <person name="Boedeker C."/>
            <person name="Pinto D."/>
            <person name="Vollmers J."/>
            <person name="Rivas-Marin E."/>
            <person name="Kohn T."/>
            <person name="Peeters S.H."/>
            <person name="Heuer A."/>
            <person name="Rast P."/>
            <person name="Oberbeckmann S."/>
            <person name="Bunk B."/>
            <person name="Jeske O."/>
            <person name="Meyerdierks A."/>
            <person name="Storesund J.E."/>
            <person name="Kallscheuer N."/>
            <person name="Luecker S."/>
            <person name="Lage O.M."/>
            <person name="Pohl T."/>
            <person name="Merkel B.J."/>
            <person name="Hornburger P."/>
            <person name="Mueller R.-W."/>
            <person name="Bruemmer F."/>
            <person name="Labrenz M."/>
            <person name="Spormann A.M."/>
            <person name="Op den Camp H."/>
            <person name="Overmann J."/>
            <person name="Amann R."/>
            <person name="Jetten M.S.M."/>
            <person name="Mascher T."/>
            <person name="Medema M.H."/>
            <person name="Devos D.P."/>
            <person name="Kaster A.-K."/>
            <person name="Ovreas L."/>
            <person name="Rohde M."/>
            <person name="Galperin M.Y."/>
            <person name="Jogler C."/>
        </authorList>
    </citation>
    <scope>NUCLEOTIDE SEQUENCE [LARGE SCALE GENOMIC DNA]</scope>
    <source>
        <strain evidence="3 4">Mal4</strain>
    </source>
</reference>